<organism evidence="2 3">
    <name type="scientific">Nosema granulosis</name>
    <dbReference type="NCBI Taxonomy" id="83296"/>
    <lineage>
        <taxon>Eukaryota</taxon>
        <taxon>Fungi</taxon>
        <taxon>Fungi incertae sedis</taxon>
        <taxon>Microsporidia</taxon>
        <taxon>Nosematidae</taxon>
        <taxon>Nosema</taxon>
    </lineage>
</organism>
<sequence>MGNTKRWCRFDSGRERSDNKNKNNYGYKVSNVNNVHSESAQRSGDEECSSKDRKSFVELEEGKRPKKNTEDIRQYKHIMYHKRQLIRRCDGIIEILDIARKSWR</sequence>
<name>A0A9P6H1S9_9MICR</name>
<accession>A0A9P6H1S9</accession>
<protein>
    <submittedName>
        <fullName evidence="2">Uncharacterized protein</fullName>
    </submittedName>
</protein>
<feature type="compositionally biased region" description="Basic and acidic residues" evidence="1">
    <location>
        <begin position="43"/>
        <end position="68"/>
    </location>
</feature>
<comment type="caution">
    <text evidence="2">The sequence shown here is derived from an EMBL/GenBank/DDBJ whole genome shotgun (WGS) entry which is preliminary data.</text>
</comment>
<evidence type="ECO:0000256" key="1">
    <source>
        <dbReference type="SAM" id="MobiDB-lite"/>
    </source>
</evidence>
<feature type="region of interest" description="Disordered" evidence="1">
    <location>
        <begin position="1"/>
        <end position="68"/>
    </location>
</feature>
<dbReference type="EMBL" id="SBJO01000090">
    <property type="protein sequence ID" value="KAF9763209.1"/>
    <property type="molecule type" value="Genomic_DNA"/>
</dbReference>
<dbReference type="Proteomes" id="UP000740883">
    <property type="component" value="Unassembled WGS sequence"/>
</dbReference>
<gene>
    <name evidence="2" type="ORF">NGRA_1421</name>
</gene>
<evidence type="ECO:0000313" key="2">
    <source>
        <dbReference type="EMBL" id="KAF9763209.1"/>
    </source>
</evidence>
<proteinExistence type="predicted"/>
<evidence type="ECO:0000313" key="3">
    <source>
        <dbReference type="Proteomes" id="UP000740883"/>
    </source>
</evidence>
<keyword evidence="3" id="KW-1185">Reference proteome</keyword>
<reference evidence="2 3" key="1">
    <citation type="journal article" date="2020" name="Genome Biol. Evol.">
        <title>Comparative genomics of strictly vertically transmitted, feminizing microsporidia endosymbionts of amphipod crustaceans.</title>
        <authorList>
            <person name="Cormier A."/>
            <person name="Chebbi M.A."/>
            <person name="Giraud I."/>
            <person name="Wattier R."/>
            <person name="Teixeira M."/>
            <person name="Gilbert C."/>
            <person name="Rigaud T."/>
            <person name="Cordaux R."/>
        </authorList>
    </citation>
    <scope>NUCLEOTIDE SEQUENCE [LARGE SCALE GENOMIC DNA]</scope>
    <source>
        <strain evidence="2 3">Ou3-Ou53</strain>
    </source>
</reference>
<feature type="compositionally biased region" description="Basic and acidic residues" evidence="1">
    <location>
        <begin position="8"/>
        <end position="21"/>
    </location>
</feature>
<feature type="compositionally biased region" description="Polar residues" evidence="1">
    <location>
        <begin position="30"/>
        <end position="42"/>
    </location>
</feature>
<dbReference type="AlphaFoldDB" id="A0A9P6H1S9"/>